<dbReference type="EMBL" id="VSSQ01025133">
    <property type="protein sequence ID" value="MPM73074.1"/>
    <property type="molecule type" value="Genomic_DNA"/>
</dbReference>
<reference evidence="1" key="1">
    <citation type="submission" date="2019-08" db="EMBL/GenBank/DDBJ databases">
        <authorList>
            <person name="Kucharzyk K."/>
            <person name="Murdoch R.W."/>
            <person name="Higgins S."/>
            <person name="Loffler F."/>
        </authorList>
    </citation>
    <scope>NUCLEOTIDE SEQUENCE</scope>
</reference>
<dbReference type="PROSITE" id="PS51257">
    <property type="entry name" value="PROKAR_LIPOPROTEIN"/>
    <property type="match status" value="1"/>
</dbReference>
<name>A0A645C9M1_9ZZZZ</name>
<comment type="caution">
    <text evidence="1">The sequence shown here is derived from an EMBL/GenBank/DDBJ whole genome shotgun (WGS) entry which is preliminary data.</text>
</comment>
<sequence length="116" mass="13169">MKRFSFIFLVLAGMVALMFTSCDKPDETKACITVKYTTDTTKVVPFAHVRIEKYDVNVEGQCDEQGYFEHVFKMEAILDVSAWLDTSQTGTATEMYGETTIRLDPGKTVYKTVFIN</sequence>
<dbReference type="AlphaFoldDB" id="A0A645C9M1"/>
<organism evidence="1">
    <name type="scientific">bioreactor metagenome</name>
    <dbReference type="NCBI Taxonomy" id="1076179"/>
    <lineage>
        <taxon>unclassified sequences</taxon>
        <taxon>metagenomes</taxon>
        <taxon>ecological metagenomes</taxon>
    </lineage>
</organism>
<gene>
    <name evidence="1" type="ORF">SDC9_120050</name>
</gene>
<accession>A0A645C9M1</accession>
<proteinExistence type="predicted"/>
<protein>
    <submittedName>
        <fullName evidence="1">Uncharacterized protein</fullName>
    </submittedName>
</protein>
<evidence type="ECO:0000313" key="1">
    <source>
        <dbReference type="EMBL" id="MPM73074.1"/>
    </source>
</evidence>